<name>A0AAD9CZZ9_PAPLA</name>
<keyword evidence="4" id="KW-1185">Reference proteome</keyword>
<feature type="compositionally biased region" description="Polar residues" evidence="1">
    <location>
        <begin position="67"/>
        <end position="83"/>
    </location>
</feature>
<gene>
    <name evidence="3" type="ORF">DB88DRAFT_300833</name>
</gene>
<protein>
    <submittedName>
        <fullName evidence="3">Uncharacterized protein</fullName>
    </submittedName>
</protein>
<accession>A0AAD9CZZ9</accession>
<feature type="signal peptide" evidence="2">
    <location>
        <begin position="1"/>
        <end position="24"/>
    </location>
</feature>
<dbReference type="EMBL" id="JAODAN010000006">
    <property type="protein sequence ID" value="KAK1923508.1"/>
    <property type="molecule type" value="Genomic_DNA"/>
</dbReference>
<reference evidence="3" key="1">
    <citation type="submission" date="2023-02" db="EMBL/GenBank/DDBJ databases">
        <title>Identification and recombinant expression of a fungal hydrolase from Papiliotrema laurentii that hydrolyzes apple cutin and clears colloidal polyester polyurethane.</title>
        <authorList>
            <consortium name="DOE Joint Genome Institute"/>
            <person name="Roman V.A."/>
            <person name="Bojanowski C."/>
            <person name="Crable B.R."/>
            <person name="Wagner D.N."/>
            <person name="Hung C.S."/>
            <person name="Nadeau L.J."/>
            <person name="Schratz L."/>
            <person name="Haridas S."/>
            <person name="Pangilinan J."/>
            <person name="Lipzen A."/>
            <person name="Na H."/>
            <person name="Yan M."/>
            <person name="Ng V."/>
            <person name="Grigoriev I.V."/>
            <person name="Spatafora J.W."/>
            <person name="Barlow D."/>
            <person name="Biffinger J."/>
            <person name="Kelley-Loughnane N."/>
            <person name="Varaljay V.A."/>
            <person name="Crookes-Goodson W.J."/>
        </authorList>
    </citation>
    <scope>NUCLEOTIDE SEQUENCE</scope>
    <source>
        <strain evidence="3">5307AH</strain>
    </source>
</reference>
<evidence type="ECO:0000313" key="4">
    <source>
        <dbReference type="Proteomes" id="UP001182556"/>
    </source>
</evidence>
<sequence>MDWFGASLDVLFLMLALLLIPSSSDIPLNPDSTKGPTEQTRQSHSAPTSPAPSQSKDQYLSPPVPSGHSTPSQSPLVSPTPSTLAVPCITLTPEHSTATNRPSHRPAHQRKSVSFSLSSMDELQPKQSEQNRKRPPTPFVSGPVSPAASNIASNEASPAPSMPGTPADMSHNLHTVDPMGVQKSWLMP</sequence>
<feature type="chain" id="PRO_5042120802" evidence="2">
    <location>
        <begin position="25"/>
        <end position="188"/>
    </location>
</feature>
<evidence type="ECO:0000256" key="2">
    <source>
        <dbReference type="SAM" id="SignalP"/>
    </source>
</evidence>
<feature type="compositionally biased region" description="Polar residues" evidence="1">
    <location>
        <begin position="112"/>
        <end position="128"/>
    </location>
</feature>
<feature type="region of interest" description="Disordered" evidence="1">
    <location>
        <begin position="24"/>
        <end position="188"/>
    </location>
</feature>
<proteinExistence type="predicted"/>
<evidence type="ECO:0000256" key="1">
    <source>
        <dbReference type="SAM" id="MobiDB-lite"/>
    </source>
</evidence>
<organism evidence="3 4">
    <name type="scientific">Papiliotrema laurentii</name>
    <name type="common">Cryptococcus laurentii</name>
    <dbReference type="NCBI Taxonomy" id="5418"/>
    <lineage>
        <taxon>Eukaryota</taxon>
        <taxon>Fungi</taxon>
        <taxon>Dikarya</taxon>
        <taxon>Basidiomycota</taxon>
        <taxon>Agaricomycotina</taxon>
        <taxon>Tremellomycetes</taxon>
        <taxon>Tremellales</taxon>
        <taxon>Rhynchogastremaceae</taxon>
        <taxon>Papiliotrema</taxon>
    </lineage>
</organism>
<feature type="compositionally biased region" description="Basic residues" evidence="1">
    <location>
        <begin position="102"/>
        <end position="111"/>
    </location>
</feature>
<feature type="compositionally biased region" description="Polar residues" evidence="1">
    <location>
        <begin position="147"/>
        <end position="156"/>
    </location>
</feature>
<comment type="caution">
    <text evidence="3">The sequence shown here is derived from an EMBL/GenBank/DDBJ whole genome shotgun (WGS) entry which is preliminary data.</text>
</comment>
<evidence type="ECO:0000313" key="3">
    <source>
        <dbReference type="EMBL" id="KAK1923508.1"/>
    </source>
</evidence>
<dbReference type="AlphaFoldDB" id="A0AAD9CZZ9"/>
<feature type="compositionally biased region" description="Polar residues" evidence="1">
    <location>
        <begin position="34"/>
        <end position="58"/>
    </location>
</feature>
<dbReference type="Proteomes" id="UP001182556">
    <property type="component" value="Unassembled WGS sequence"/>
</dbReference>
<keyword evidence="2" id="KW-0732">Signal</keyword>